<reference evidence="12" key="2">
    <citation type="journal article" date="2018" name="BMC Genomics">
        <title>A manually annotated Actinidia chinensis var. chinensis (kiwifruit) genome highlights the challenges associated with draft genomes and gene prediction in plants.</title>
        <authorList>
            <person name="Pilkington S.M."/>
            <person name="Crowhurst R."/>
            <person name="Hilario E."/>
            <person name="Nardozza S."/>
            <person name="Fraser L."/>
            <person name="Peng Y."/>
            <person name="Gunaseelan K."/>
            <person name="Simpson R."/>
            <person name="Tahir J."/>
            <person name="Deroles S.C."/>
            <person name="Templeton K."/>
            <person name="Luo Z."/>
            <person name="Davy M."/>
            <person name="Cheng C."/>
            <person name="McNeilage M."/>
            <person name="Scaglione D."/>
            <person name="Liu Y."/>
            <person name="Zhang Q."/>
            <person name="Datson P."/>
            <person name="De Silva N."/>
            <person name="Gardiner S.E."/>
            <person name="Bassett H."/>
            <person name="Chagne D."/>
            <person name="McCallum J."/>
            <person name="Dzierzon H."/>
            <person name="Deng C."/>
            <person name="Wang Y.Y."/>
            <person name="Barron L."/>
            <person name="Manako K."/>
            <person name="Bowen J."/>
            <person name="Foster T.M."/>
            <person name="Erridge Z.A."/>
            <person name="Tiffin H."/>
            <person name="Waite C.N."/>
            <person name="Davies K.M."/>
            <person name="Grierson E.P."/>
            <person name="Laing W.A."/>
            <person name="Kirk R."/>
            <person name="Chen X."/>
            <person name="Wood M."/>
            <person name="Montefiori M."/>
            <person name="Brummell D.A."/>
            <person name="Schwinn K.E."/>
            <person name="Catanach A."/>
            <person name="Fullerton C."/>
            <person name="Li D."/>
            <person name="Meiyalaghan S."/>
            <person name="Nieuwenhuizen N."/>
            <person name="Read N."/>
            <person name="Prakash R."/>
            <person name="Hunter D."/>
            <person name="Zhang H."/>
            <person name="McKenzie M."/>
            <person name="Knabel M."/>
            <person name="Harris A."/>
            <person name="Allan A.C."/>
            <person name="Gleave A."/>
            <person name="Chen A."/>
            <person name="Janssen B.J."/>
            <person name="Plunkett B."/>
            <person name="Ampomah-Dwamena C."/>
            <person name="Voogd C."/>
            <person name="Leif D."/>
            <person name="Lafferty D."/>
            <person name="Souleyre E.J.F."/>
            <person name="Varkonyi-Gasic E."/>
            <person name="Gambi F."/>
            <person name="Hanley J."/>
            <person name="Yao J.L."/>
            <person name="Cheung J."/>
            <person name="David K.M."/>
            <person name="Warren B."/>
            <person name="Marsh K."/>
            <person name="Snowden K.C."/>
            <person name="Lin-Wang K."/>
            <person name="Brian L."/>
            <person name="Martinez-Sanchez M."/>
            <person name="Wang M."/>
            <person name="Ileperuma N."/>
            <person name="Macnee N."/>
            <person name="Campin R."/>
            <person name="McAtee P."/>
            <person name="Drummond R.S.M."/>
            <person name="Espley R.V."/>
            <person name="Ireland H.S."/>
            <person name="Wu R."/>
            <person name="Atkinson R.G."/>
            <person name="Karunairetnam S."/>
            <person name="Bulley S."/>
            <person name="Chunkath S."/>
            <person name="Hanley Z."/>
            <person name="Storey R."/>
            <person name="Thrimawithana A.H."/>
            <person name="Thomson S."/>
            <person name="David C."/>
            <person name="Testolin R."/>
            <person name="Huang H."/>
            <person name="Hellens R.P."/>
            <person name="Schaffer R.J."/>
        </authorList>
    </citation>
    <scope>NUCLEOTIDE SEQUENCE [LARGE SCALE GENOMIC DNA]</scope>
    <source>
        <strain evidence="12">cv. Red5</strain>
    </source>
</reference>
<evidence type="ECO:0000259" key="10">
    <source>
        <dbReference type="Pfam" id="PF00097"/>
    </source>
</evidence>
<protein>
    <submittedName>
        <fullName evidence="11">Protein BREAST CANCER SUSCEPTIBILITY like</fullName>
    </submittedName>
</protein>
<evidence type="ECO:0000256" key="2">
    <source>
        <dbReference type="ARBA" id="ARBA00022723"/>
    </source>
</evidence>
<feature type="domain" description="Zinc finger C3HC4 RING-type" evidence="10">
    <location>
        <begin position="16"/>
        <end position="50"/>
    </location>
</feature>
<dbReference type="PANTHER" id="PTHR13763:SF0">
    <property type="entry name" value="BREAST CANCER TYPE 1 SUSCEPTIBILITY PROTEIN"/>
    <property type="match status" value="1"/>
</dbReference>
<keyword evidence="7" id="KW-0234">DNA repair</keyword>
<evidence type="ECO:0000256" key="8">
    <source>
        <dbReference type="ARBA" id="ARBA00023242"/>
    </source>
</evidence>
<dbReference type="GO" id="GO:0004842">
    <property type="term" value="F:ubiquitin-protein transferase activity"/>
    <property type="evidence" value="ECO:0007669"/>
    <property type="project" value="TreeGrafter"/>
</dbReference>
<accession>A0A2R6RG81</accession>
<keyword evidence="8" id="KW-0539">Nucleus</keyword>
<keyword evidence="3" id="KW-0677">Repeat</keyword>
<dbReference type="SUPFAM" id="SSF57850">
    <property type="entry name" value="RING/U-box"/>
    <property type="match status" value="1"/>
</dbReference>
<dbReference type="InterPro" id="IPR013083">
    <property type="entry name" value="Znf_RING/FYVE/PHD"/>
</dbReference>
<dbReference type="Gene3D" id="3.30.40.10">
    <property type="entry name" value="Zinc/RING finger domain, C3HC4 (zinc finger)"/>
    <property type="match status" value="1"/>
</dbReference>
<dbReference type="AlphaFoldDB" id="A0A2R6RG81"/>
<dbReference type="InterPro" id="IPR018957">
    <property type="entry name" value="Znf_C3HC4_RING-type"/>
</dbReference>
<evidence type="ECO:0000313" key="11">
    <source>
        <dbReference type="EMBL" id="PSS29019.1"/>
    </source>
</evidence>
<dbReference type="PANTHER" id="PTHR13763">
    <property type="entry name" value="BREAST CANCER TYPE 1 SUSCEPTIBILITY PROTEIN BRCA1"/>
    <property type="match status" value="1"/>
</dbReference>
<keyword evidence="12" id="KW-1185">Reference proteome</keyword>
<dbReference type="STRING" id="1590841.A0A2R6RG81"/>
<sequence>MADSSHLERMGRELKCPICLSLLNSVVSLTSDHVFCNLCIEKSIKSTSSCTVSKVPYRRREVHPAHHMDTLVSIYKNMEVASDEDNLAGGGRICGRQESSRICQEVPENPRRCKGKWSKQSLNINHENSNLDPVKPSFPTKKRVQVPQYPPPSETPVHPTTFEGGCGEITKLRDDEDVEKLTQQTHGGDNIDTAPNAPCFSDIKDSADEIPSKVVPEGGTNTTCNDVNYFGSEMFEWTQRSCSSELCSSPIKIQVKDCKLSTQAVTTNGKHGIKKMENVVSKQWK</sequence>
<evidence type="ECO:0000256" key="9">
    <source>
        <dbReference type="SAM" id="MobiDB-lite"/>
    </source>
</evidence>
<dbReference type="GO" id="GO:0000724">
    <property type="term" value="P:double-strand break repair via homologous recombination"/>
    <property type="evidence" value="ECO:0007669"/>
    <property type="project" value="TreeGrafter"/>
</dbReference>
<dbReference type="GO" id="GO:0045944">
    <property type="term" value="P:positive regulation of transcription by RNA polymerase II"/>
    <property type="evidence" value="ECO:0007669"/>
    <property type="project" value="TreeGrafter"/>
</dbReference>
<dbReference type="InParanoid" id="A0A2R6RG81"/>
<evidence type="ECO:0000256" key="4">
    <source>
        <dbReference type="ARBA" id="ARBA00022763"/>
    </source>
</evidence>
<comment type="caution">
    <text evidence="11">The sequence shown here is derived from an EMBL/GenBank/DDBJ whole genome shotgun (WGS) entry which is preliminary data.</text>
</comment>
<dbReference type="Proteomes" id="UP000241394">
    <property type="component" value="Chromosome LG6"/>
</dbReference>
<gene>
    <name evidence="11" type="ORF">CEY00_Acc06466</name>
</gene>
<proteinExistence type="predicted"/>
<dbReference type="EMBL" id="NKQK01000006">
    <property type="protein sequence ID" value="PSS29019.1"/>
    <property type="molecule type" value="Genomic_DNA"/>
</dbReference>
<evidence type="ECO:0000313" key="12">
    <source>
        <dbReference type="Proteomes" id="UP000241394"/>
    </source>
</evidence>
<keyword evidence="2" id="KW-0479">Metal-binding</keyword>
<keyword evidence="5" id="KW-0863">Zinc-finger</keyword>
<dbReference type="OrthoDB" id="1720776at2759"/>
<dbReference type="GO" id="GO:0005634">
    <property type="term" value="C:nucleus"/>
    <property type="evidence" value="ECO:0007669"/>
    <property type="project" value="UniProtKB-SubCell"/>
</dbReference>
<organism evidence="11 12">
    <name type="scientific">Actinidia chinensis var. chinensis</name>
    <name type="common">Chinese soft-hair kiwi</name>
    <dbReference type="NCBI Taxonomy" id="1590841"/>
    <lineage>
        <taxon>Eukaryota</taxon>
        <taxon>Viridiplantae</taxon>
        <taxon>Streptophyta</taxon>
        <taxon>Embryophyta</taxon>
        <taxon>Tracheophyta</taxon>
        <taxon>Spermatophyta</taxon>
        <taxon>Magnoliopsida</taxon>
        <taxon>eudicotyledons</taxon>
        <taxon>Gunneridae</taxon>
        <taxon>Pentapetalae</taxon>
        <taxon>asterids</taxon>
        <taxon>Ericales</taxon>
        <taxon>Actinidiaceae</taxon>
        <taxon>Actinidia</taxon>
    </lineage>
</organism>
<comment type="subcellular location">
    <subcellularLocation>
        <location evidence="1">Nucleus</location>
    </subcellularLocation>
</comment>
<keyword evidence="4" id="KW-0227">DNA damage</keyword>
<evidence type="ECO:0000256" key="6">
    <source>
        <dbReference type="ARBA" id="ARBA00022833"/>
    </source>
</evidence>
<dbReference type="Pfam" id="PF00097">
    <property type="entry name" value="zf-C3HC4"/>
    <property type="match status" value="1"/>
</dbReference>
<reference evidence="11 12" key="1">
    <citation type="submission" date="2017-07" db="EMBL/GenBank/DDBJ databases">
        <title>An improved, manually edited Actinidia chinensis var. chinensis (kiwifruit) genome highlights the challenges associated with draft genomes and gene prediction in plants.</title>
        <authorList>
            <person name="Pilkington S."/>
            <person name="Crowhurst R."/>
            <person name="Hilario E."/>
            <person name="Nardozza S."/>
            <person name="Fraser L."/>
            <person name="Peng Y."/>
            <person name="Gunaseelan K."/>
            <person name="Simpson R."/>
            <person name="Tahir J."/>
            <person name="Deroles S."/>
            <person name="Templeton K."/>
            <person name="Luo Z."/>
            <person name="Davy M."/>
            <person name="Cheng C."/>
            <person name="Mcneilage M."/>
            <person name="Scaglione D."/>
            <person name="Liu Y."/>
            <person name="Zhang Q."/>
            <person name="Datson P."/>
            <person name="De Silva N."/>
            <person name="Gardiner S."/>
            <person name="Bassett H."/>
            <person name="Chagne D."/>
            <person name="Mccallum J."/>
            <person name="Dzierzon H."/>
            <person name="Deng C."/>
            <person name="Wang Y.-Y."/>
            <person name="Barron N."/>
            <person name="Manako K."/>
            <person name="Bowen J."/>
            <person name="Foster T."/>
            <person name="Erridge Z."/>
            <person name="Tiffin H."/>
            <person name="Waite C."/>
            <person name="Davies K."/>
            <person name="Grierson E."/>
            <person name="Laing W."/>
            <person name="Kirk R."/>
            <person name="Chen X."/>
            <person name="Wood M."/>
            <person name="Montefiori M."/>
            <person name="Brummell D."/>
            <person name="Schwinn K."/>
            <person name="Catanach A."/>
            <person name="Fullerton C."/>
            <person name="Li D."/>
            <person name="Meiyalaghan S."/>
            <person name="Nieuwenhuizen N."/>
            <person name="Read N."/>
            <person name="Prakash R."/>
            <person name="Hunter D."/>
            <person name="Zhang H."/>
            <person name="Mckenzie M."/>
            <person name="Knabel M."/>
            <person name="Harris A."/>
            <person name="Allan A."/>
            <person name="Chen A."/>
            <person name="Janssen B."/>
            <person name="Plunkett B."/>
            <person name="Dwamena C."/>
            <person name="Voogd C."/>
            <person name="Leif D."/>
            <person name="Lafferty D."/>
            <person name="Souleyre E."/>
            <person name="Varkonyi-Gasic E."/>
            <person name="Gambi F."/>
            <person name="Hanley J."/>
            <person name="Yao J.-L."/>
            <person name="Cheung J."/>
            <person name="David K."/>
            <person name="Warren B."/>
            <person name="Marsh K."/>
            <person name="Snowden K."/>
            <person name="Lin-Wang K."/>
            <person name="Brian L."/>
            <person name="Martinez-Sanchez M."/>
            <person name="Wang M."/>
            <person name="Ileperuma N."/>
            <person name="Macnee N."/>
            <person name="Campin R."/>
            <person name="Mcatee P."/>
            <person name="Drummond R."/>
            <person name="Espley R."/>
            <person name="Ireland H."/>
            <person name="Wu R."/>
            <person name="Atkinson R."/>
            <person name="Karunairetnam S."/>
            <person name="Bulley S."/>
            <person name="Chunkath S."/>
            <person name="Hanley Z."/>
            <person name="Storey R."/>
            <person name="Thrimawithana A."/>
            <person name="Thomson S."/>
            <person name="David C."/>
            <person name="Testolin R."/>
        </authorList>
    </citation>
    <scope>NUCLEOTIDE SEQUENCE [LARGE SCALE GENOMIC DNA]</scope>
    <source>
        <strain evidence="12">cv. Red5</strain>
        <tissue evidence="11">Young leaf</tissue>
    </source>
</reference>
<evidence type="ECO:0000256" key="1">
    <source>
        <dbReference type="ARBA" id="ARBA00004123"/>
    </source>
</evidence>
<evidence type="ECO:0000256" key="7">
    <source>
        <dbReference type="ARBA" id="ARBA00023204"/>
    </source>
</evidence>
<evidence type="ECO:0000256" key="3">
    <source>
        <dbReference type="ARBA" id="ARBA00022737"/>
    </source>
</evidence>
<dbReference type="InterPro" id="IPR031099">
    <property type="entry name" value="BRCA1-associated"/>
</dbReference>
<dbReference type="GO" id="GO:0008270">
    <property type="term" value="F:zinc ion binding"/>
    <property type="evidence" value="ECO:0007669"/>
    <property type="project" value="UniProtKB-KW"/>
</dbReference>
<name>A0A2R6RG81_ACTCC</name>
<evidence type="ECO:0000256" key="5">
    <source>
        <dbReference type="ARBA" id="ARBA00022771"/>
    </source>
</evidence>
<dbReference type="Gramene" id="PSS29019">
    <property type="protein sequence ID" value="PSS29019"/>
    <property type="gene ID" value="CEY00_Acc06466"/>
</dbReference>
<feature type="region of interest" description="Disordered" evidence="9">
    <location>
        <begin position="126"/>
        <end position="161"/>
    </location>
</feature>
<keyword evidence="6" id="KW-0862">Zinc</keyword>